<comment type="caution">
    <text evidence="1">The sequence shown here is derived from an EMBL/GenBank/DDBJ whole genome shotgun (WGS) entry which is preliminary data.</text>
</comment>
<organism evidence="1 2">
    <name type="scientific">Spiromyces aspiralis</name>
    <dbReference type="NCBI Taxonomy" id="68401"/>
    <lineage>
        <taxon>Eukaryota</taxon>
        <taxon>Fungi</taxon>
        <taxon>Fungi incertae sedis</taxon>
        <taxon>Zoopagomycota</taxon>
        <taxon>Kickxellomycotina</taxon>
        <taxon>Kickxellomycetes</taxon>
        <taxon>Kickxellales</taxon>
        <taxon>Kickxellaceae</taxon>
        <taxon>Spiromyces</taxon>
    </lineage>
</organism>
<feature type="non-terminal residue" evidence="1">
    <location>
        <position position="221"/>
    </location>
</feature>
<accession>A0ACC1HCY3</accession>
<keyword evidence="2" id="KW-1185">Reference proteome</keyword>
<reference evidence="1" key="1">
    <citation type="submission" date="2022-06" db="EMBL/GenBank/DDBJ databases">
        <title>Phylogenomic reconstructions and comparative analyses of Kickxellomycotina fungi.</title>
        <authorList>
            <person name="Reynolds N.K."/>
            <person name="Stajich J.E."/>
            <person name="Barry K."/>
            <person name="Grigoriev I.V."/>
            <person name="Crous P."/>
            <person name="Smith M.E."/>
        </authorList>
    </citation>
    <scope>NUCLEOTIDE SEQUENCE</scope>
    <source>
        <strain evidence="1">RSA 2271</strain>
    </source>
</reference>
<dbReference type="Proteomes" id="UP001145114">
    <property type="component" value="Unassembled WGS sequence"/>
</dbReference>
<feature type="non-terminal residue" evidence="1">
    <location>
        <position position="1"/>
    </location>
</feature>
<evidence type="ECO:0000313" key="2">
    <source>
        <dbReference type="Proteomes" id="UP001145114"/>
    </source>
</evidence>
<protein>
    <submittedName>
        <fullName evidence="1">Uncharacterized protein</fullName>
    </submittedName>
</protein>
<evidence type="ECO:0000313" key="1">
    <source>
        <dbReference type="EMBL" id="KAJ1673137.1"/>
    </source>
</evidence>
<gene>
    <name evidence="1" type="ORF">EV182_005813</name>
</gene>
<dbReference type="EMBL" id="JAMZIH010007333">
    <property type="protein sequence ID" value="KAJ1673137.1"/>
    <property type="molecule type" value="Genomic_DNA"/>
</dbReference>
<name>A0ACC1HCY3_9FUNG</name>
<proteinExistence type="predicted"/>
<sequence>IVEARVTGSEISIGSSSWPKRIKENRLLVDKSFILPRVIENDDPITVTRPRRSGKSMFLSMSEDFFEVPRGETRKKKQARYRDMMVGAIPGFIDEHCGRYPDVRARDVEGFHVYLSDVLKELLRSFPEIDVDFSKKYKSENRIRIMSDLQEELHEKRKLMKTKITSCTTILTSLVLFLNAYYRKQCIMLIDEFDIPILAASKDNRDTIRNHIRDMLGPVVK</sequence>